<keyword evidence="1" id="KW-1133">Transmembrane helix</keyword>
<keyword evidence="1" id="KW-0812">Transmembrane</keyword>
<feature type="transmembrane region" description="Helical" evidence="1">
    <location>
        <begin position="158"/>
        <end position="183"/>
    </location>
</feature>
<keyword evidence="3" id="KW-1185">Reference proteome</keyword>
<sequence>MGTYAHLYYLGLTAVGFDALWGVMVRNGTAQAIGQAKTTGVLPCGEALRRSYIGLAVVDRFLLSPVIFYDGMTHHRHPAQRALLVALFSTMQTTSFTMFVNGIRHSRHPLWPALKSMFWGMFNQSHGAAFVYPVYFFTHLKQFTQLRHDQELEHIDEADAEALVCTSVIAAILPLWLIVPTIVPCSTDTRQVLIASYRLTPAILSMMQPLLARLLRVTRRKNQPGTQVSRSRVKRLVKLSLVISGAAAAMGHLYGIASGCLASGSRLVDVFWPGATDVRPGARDIITQGCHLFLQNDWWVIVAAVVPVVSAMISNGKRDGTVSLGLGHQGLQRLFGGLKDRWVTLTGLTIMFSPGAALAWSLAETV</sequence>
<evidence type="ECO:0000313" key="2">
    <source>
        <dbReference type="EMBL" id="KAK2023571.1"/>
    </source>
</evidence>
<evidence type="ECO:0000256" key="1">
    <source>
        <dbReference type="SAM" id="Phobius"/>
    </source>
</evidence>
<feature type="transmembrane region" description="Helical" evidence="1">
    <location>
        <begin position="195"/>
        <end position="215"/>
    </location>
</feature>
<accession>A0AAD9H853</accession>
<reference evidence="2" key="1">
    <citation type="submission" date="2021-06" db="EMBL/GenBank/DDBJ databases">
        <title>Comparative genomics, transcriptomics and evolutionary studies reveal genomic signatures of adaptation to plant cell wall in hemibiotrophic fungi.</title>
        <authorList>
            <consortium name="DOE Joint Genome Institute"/>
            <person name="Baroncelli R."/>
            <person name="Diaz J.F."/>
            <person name="Benocci T."/>
            <person name="Peng M."/>
            <person name="Battaglia E."/>
            <person name="Haridas S."/>
            <person name="Andreopoulos W."/>
            <person name="Labutti K."/>
            <person name="Pangilinan J."/>
            <person name="Floch G.L."/>
            <person name="Makela M.R."/>
            <person name="Henrissat B."/>
            <person name="Grigoriev I.V."/>
            <person name="Crouch J.A."/>
            <person name="De Vries R.P."/>
            <person name="Sukno S.A."/>
            <person name="Thon M.R."/>
        </authorList>
    </citation>
    <scope>NUCLEOTIDE SEQUENCE</scope>
    <source>
        <strain evidence="2">MAFF235873</strain>
    </source>
</reference>
<feature type="transmembrane region" description="Helical" evidence="1">
    <location>
        <begin position="236"/>
        <end position="257"/>
    </location>
</feature>
<proteinExistence type="predicted"/>
<gene>
    <name evidence="2" type="ORF">LX32DRAFT_600532</name>
</gene>
<keyword evidence="1" id="KW-0472">Membrane</keyword>
<protein>
    <submittedName>
        <fullName evidence="2">Uncharacterized protein</fullName>
    </submittedName>
</protein>
<organism evidence="2 3">
    <name type="scientific">Colletotrichum zoysiae</name>
    <dbReference type="NCBI Taxonomy" id="1216348"/>
    <lineage>
        <taxon>Eukaryota</taxon>
        <taxon>Fungi</taxon>
        <taxon>Dikarya</taxon>
        <taxon>Ascomycota</taxon>
        <taxon>Pezizomycotina</taxon>
        <taxon>Sordariomycetes</taxon>
        <taxon>Hypocreomycetidae</taxon>
        <taxon>Glomerellales</taxon>
        <taxon>Glomerellaceae</taxon>
        <taxon>Colletotrichum</taxon>
        <taxon>Colletotrichum graminicola species complex</taxon>
    </lineage>
</organism>
<feature type="transmembrane region" description="Helical" evidence="1">
    <location>
        <begin position="116"/>
        <end position="137"/>
    </location>
</feature>
<dbReference type="AlphaFoldDB" id="A0AAD9H853"/>
<feature type="transmembrane region" description="Helical" evidence="1">
    <location>
        <begin position="82"/>
        <end position="104"/>
    </location>
</feature>
<comment type="caution">
    <text evidence="2">The sequence shown here is derived from an EMBL/GenBank/DDBJ whole genome shotgun (WGS) entry which is preliminary data.</text>
</comment>
<dbReference type="Proteomes" id="UP001232148">
    <property type="component" value="Unassembled WGS sequence"/>
</dbReference>
<evidence type="ECO:0000313" key="3">
    <source>
        <dbReference type="Proteomes" id="UP001232148"/>
    </source>
</evidence>
<feature type="transmembrane region" description="Helical" evidence="1">
    <location>
        <begin position="6"/>
        <end position="25"/>
    </location>
</feature>
<dbReference type="EMBL" id="MU842995">
    <property type="protein sequence ID" value="KAK2023571.1"/>
    <property type="molecule type" value="Genomic_DNA"/>
</dbReference>
<name>A0AAD9H853_9PEZI</name>
<feature type="transmembrane region" description="Helical" evidence="1">
    <location>
        <begin position="342"/>
        <end position="363"/>
    </location>
</feature>